<dbReference type="VEuPathDB" id="FungiDB:yc1106_08355"/>
<organism evidence="3 4">
    <name type="scientific">Curvularia clavata</name>
    <dbReference type="NCBI Taxonomy" id="95742"/>
    <lineage>
        <taxon>Eukaryota</taxon>
        <taxon>Fungi</taxon>
        <taxon>Dikarya</taxon>
        <taxon>Ascomycota</taxon>
        <taxon>Pezizomycotina</taxon>
        <taxon>Dothideomycetes</taxon>
        <taxon>Pleosporomycetidae</taxon>
        <taxon>Pleosporales</taxon>
        <taxon>Pleosporineae</taxon>
        <taxon>Pleosporaceae</taxon>
        <taxon>Curvularia</taxon>
    </lineage>
</organism>
<reference evidence="3" key="1">
    <citation type="submission" date="2021-12" db="EMBL/GenBank/DDBJ databases">
        <title>Curvularia clavata genome.</title>
        <authorList>
            <person name="Cao Y."/>
        </authorList>
    </citation>
    <scope>NUCLEOTIDE SEQUENCE</scope>
    <source>
        <strain evidence="3">Yc1106</strain>
    </source>
</reference>
<dbReference type="PANTHER" id="PTHR43591">
    <property type="entry name" value="METHYLTRANSFERASE"/>
    <property type="match status" value="1"/>
</dbReference>
<dbReference type="Gene3D" id="3.40.50.150">
    <property type="entry name" value="Vaccinia Virus protein VP39"/>
    <property type="match status" value="1"/>
</dbReference>
<dbReference type="Proteomes" id="UP001056012">
    <property type="component" value="Chromosome 6"/>
</dbReference>
<dbReference type="OrthoDB" id="3647at2759"/>
<name>A0A9Q9DX24_CURCL</name>
<feature type="region of interest" description="Disordered" evidence="1">
    <location>
        <begin position="197"/>
        <end position="243"/>
    </location>
</feature>
<sequence>MGYADANRVYFDSISNTYDTNPTFAKVNLRVTEAWRAHVPWIGIPLRDVTAKGESTKADGQQVRLLDYACGTGLMTNIFSPYIHHATGIDVSPKMLSVYTSRFESSPSHLTITPVLSNLLDASDPSPTTLSGPQFWNYDLAAVGFGFHHFEDATFAARQLKQRLRPGGVLVINDFLEGGDLLADEEGKMIEGSEGNHAVHKHGHKHHHGHGHHHDHGHASHSGHSHDHHAKESPDASSSATNSKMHASIVVPNFSEAGIRKIFTDAGFVDVDVVVLKEKYYMEFGGNKLFRTIFFAQGKRPVAEEEKSEL</sequence>
<feature type="domain" description="Methyltransferase type 12" evidence="2">
    <location>
        <begin position="66"/>
        <end position="170"/>
    </location>
</feature>
<dbReference type="InterPro" id="IPR013217">
    <property type="entry name" value="Methyltransf_12"/>
</dbReference>
<evidence type="ECO:0000259" key="2">
    <source>
        <dbReference type="Pfam" id="PF08242"/>
    </source>
</evidence>
<dbReference type="Pfam" id="PF08242">
    <property type="entry name" value="Methyltransf_12"/>
    <property type="match status" value="1"/>
</dbReference>
<evidence type="ECO:0000313" key="4">
    <source>
        <dbReference type="Proteomes" id="UP001056012"/>
    </source>
</evidence>
<keyword evidence="4" id="KW-1185">Reference proteome</keyword>
<dbReference type="AlphaFoldDB" id="A0A9Q9DX24"/>
<protein>
    <recommendedName>
        <fullName evidence="2">Methyltransferase type 12 domain-containing protein</fullName>
    </recommendedName>
</protein>
<dbReference type="EMBL" id="CP089279">
    <property type="protein sequence ID" value="USP81081.1"/>
    <property type="molecule type" value="Genomic_DNA"/>
</dbReference>
<gene>
    <name evidence="3" type="ORF">yc1106_08355</name>
</gene>
<dbReference type="InterPro" id="IPR029063">
    <property type="entry name" value="SAM-dependent_MTases_sf"/>
</dbReference>
<dbReference type="CDD" id="cd02440">
    <property type="entry name" value="AdoMet_MTases"/>
    <property type="match status" value="1"/>
</dbReference>
<evidence type="ECO:0000256" key="1">
    <source>
        <dbReference type="SAM" id="MobiDB-lite"/>
    </source>
</evidence>
<proteinExistence type="predicted"/>
<dbReference type="SUPFAM" id="SSF53335">
    <property type="entry name" value="S-adenosyl-L-methionine-dependent methyltransferases"/>
    <property type="match status" value="1"/>
</dbReference>
<evidence type="ECO:0000313" key="3">
    <source>
        <dbReference type="EMBL" id="USP81081.1"/>
    </source>
</evidence>
<dbReference type="PANTHER" id="PTHR43591:SF108">
    <property type="entry name" value="S-ADENOSYL-L-METHIONINE-DEPENDENT METHYLTRANSFERASE"/>
    <property type="match status" value="1"/>
</dbReference>
<feature type="compositionally biased region" description="Basic residues" evidence="1">
    <location>
        <begin position="198"/>
        <end position="228"/>
    </location>
</feature>
<accession>A0A9Q9DX24</accession>